<dbReference type="AlphaFoldDB" id="A0A3M2X1W4"/>
<protein>
    <recommendedName>
        <fullName evidence="3">Glutamine synthetase</fullName>
    </recommendedName>
</protein>
<feature type="non-terminal residue" evidence="1">
    <location>
        <position position="33"/>
    </location>
</feature>
<organism evidence="1 2">
    <name type="scientific">Pseudomonas syringae pv. maculicola</name>
    <dbReference type="NCBI Taxonomy" id="59511"/>
    <lineage>
        <taxon>Bacteria</taxon>
        <taxon>Pseudomonadati</taxon>
        <taxon>Pseudomonadota</taxon>
        <taxon>Gammaproteobacteria</taxon>
        <taxon>Pseudomonadales</taxon>
        <taxon>Pseudomonadaceae</taxon>
        <taxon>Pseudomonas</taxon>
    </lineage>
</organism>
<accession>A0A3M2X1W4</accession>
<dbReference type="Proteomes" id="UP000282378">
    <property type="component" value="Unassembled WGS sequence"/>
</dbReference>
<dbReference type="GO" id="GO:0004356">
    <property type="term" value="F:glutamine synthetase activity"/>
    <property type="evidence" value="ECO:0007669"/>
    <property type="project" value="InterPro"/>
</dbReference>
<proteinExistence type="predicted"/>
<evidence type="ECO:0000313" key="1">
    <source>
        <dbReference type="EMBL" id="RML57546.1"/>
    </source>
</evidence>
<name>A0A3M2X1W4_PSEYM</name>
<reference evidence="1 2" key="1">
    <citation type="submission" date="2018-08" db="EMBL/GenBank/DDBJ databases">
        <title>Recombination of ecologically and evolutionarily significant loci maintains genetic cohesion in the Pseudomonas syringae species complex.</title>
        <authorList>
            <person name="Dillon M."/>
            <person name="Thakur S."/>
            <person name="Almeida R.N.D."/>
            <person name="Weir B.S."/>
            <person name="Guttman D.S."/>
        </authorList>
    </citation>
    <scope>NUCLEOTIDE SEQUENCE [LARGE SCALE GENOMIC DNA]</scope>
    <source>
        <strain evidence="1 2">88_10</strain>
    </source>
</reference>
<dbReference type="EMBL" id="RBNL01003130">
    <property type="protein sequence ID" value="RML57546.1"/>
    <property type="molecule type" value="Genomic_DNA"/>
</dbReference>
<dbReference type="GO" id="GO:0006542">
    <property type="term" value="P:glutamine biosynthetic process"/>
    <property type="evidence" value="ECO:0007669"/>
    <property type="project" value="InterPro"/>
</dbReference>
<dbReference type="InterPro" id="IPR036651">
    <property type="entry name" value="Gln_synt_N_sf"/>
</dbReference>
<evidence type="ECO:0008006" key="3">
    <source>
        <dbReference type="Google" id="ProtNLM"/>
    </source>
</evidence>
<evidence type="ECO:0000313" key="2">
    <source>
        <dbReference type="Proteomes" id="UP000282378"/>
    </source>
</evidence>
<dbReference type="SUPFAM" id="SSF54368">
    <property type="entry name" value="Glutamine synthetase, N-terminal domain"/>
    <property type="match status" value="1"/>
</dbReference>
<gene>
    <name evidence="1" type="ORF">APX70_07689</name>
</gene>
<comment type="caution">
    <text evidence="1">The sequence shown here is derived from an EMBL/GenBank/DDBJ whole genome shotgun (WGS) entry which is preliminary data.</text>
</comment>
<sequence length="33" mass="3752">MLPPETQRLIEQHGIKYVLAQFVDIHGSSKTKS</sequence>